<dbReference type="SUPFAM" id="SSF51445">
    <property type="entry name" value="(Trans)glycosidases"/>
    <property type="match status" value="1"/>
</dbReference>
<dbReference type="InterPro" id="IPR044505">
    <property type="entry name" value="GlgX_Isoamylase_N_E_set"/>
</dbReference>
<sequence>MREVWPGQPYPLGATWDGTGTNFALFSEVAERVELCLFDDDGSEERCELTETDAFVWHGYLPGVGPGQRYGHRVHGPYDPARGDRCNPAKLLLDPYSKAVEGELRWHEALFSYRFDAPEPSDPRALNSDDSAPYMPKNVVINPFFDWGDDRPPRTPYHETLIYEAHVRGLTKLHPAIPEEQRGTYAGIAHPALIEHLLDLGVTAVELMPVHQFVPEHALVKRGLTNYWGYNTIGFMAPHNAYSASGQRGEQVLEFKAMVRALHEAGIEVILDVVYNHTAEGDHLGPTLSFRGIDNASYYRLRDDDKRFLVDYTGCGNSLNARHPHSLQMIMDSLRYWVLEMHVDGFRFDLASALVRELHDVDRLAAFFDLVQQDPVVSQVKLIAEPWDVGEGGYQVGNFPPLWTEWNGKYRDTVRDFWRGEYSTMPEFASRLTGSSDLYEHSGRRPVASINFVTCHDGFPLTDLVSYDEKHNEANLEDNLDGTDDNRSWNCGVEGDADDQAVNDLRARQKRNFLATLFLSQGVPMLLAGDEAGRTQRGNNNAYCQDNEISWVHWAEPRQDAGDAPPSNGSHSRDADELDFVRTLSRLRREHPVFRRRRFFEGPQPGRDGVRDIAWLTPAGEHMTDEDWHTGYAKSLGVFLNGDAITEPDPRGQRVRDDSFLLLINAHSEDISFALPGPEFGERWEFALDTADPAGLDEREPVKARSSVRVPSRSLQVLLRSG</sequence>
<dbReference type="InterPro" id="IPR006047">
    <property type="entry name" value="GH13_cat_dom"/>
</dbReference>
<gene>
    <name evidence="5" type="primary">glgX</name>
    <name evidence="5" type="ORF">HKK74_33060</name>
</gene>
<keyword evidence="2" id="KW-0378">Hydrolase</keyword>
<dbReference type="EMBL" id="JABVEC010000039">
    <property type="protein sequence ID" value="MBC6470285.1"/>
    <property type="molecule type" value="Genomic_DNA"/>
</dbReference>
<keyword evidence="6" id="KW-1185">Reference proteome</keyword>
<dbReference type="RefSeq" id="WP_187247331.1">
    <property type="nucleotide sequence ID" value="NZ_BAAAOK010000017.1"/>
</dbReference>
<evidence type="ECO:0000313" key="6">
    <source>
        <dbReference type="Proteomes" id="UP000805614"/>
    </source>
</evidence>
<dbReference type="InterPro" id="IPR013783">
    <property type="entry name" value="Ig-like_fold"/>
</dbReference>
<dbReference type="InterPro" id="IPR013780">
    <property type="entry name" value="Glyco_hydro_b"/>
</dbReference>
<proteinExistence type="inferred from homology"/>
<evidence type="ECO:0000256" key="2">
    <source>
        <dbReference type="ARBA" id="ARBA00022801"/>
    </source>
</evidence>
<evidence type="ECO:0000256" key="3">
    <source>
        <dbReference type="ARBA" id="ARBA00023295"/>
    </source>
</evidence>
<dbReference type="Gene3D" id="2.60.40.1180">
    <property type="entry name" value="Golgi alpha-mannosidase II"/>
    <property type="match status" value="1"/>
</dbReference>
<name>A0ABR7LZJ3_9ACTN</name>
<feature type="domain" description="Glycosyl hydrolase family 13 catalytic" evidence="4">
    <location>
        <begin position="138"/>
        <end position="588"/>
    </location>
</feature>
<dbReference type="SUPFAM" id="SSF81296">
    <property type="entry name" value="E set domains"/>
    <property type="match status" value="1"/>
</dbReference>
<dbReference type="SMART" id="SM00642">
    <property type="entry name" value="Aamy"/>
    <property type="match status" value="1"/>
</dbReference>
<accession>A0ABR7LZJ3</accession>
<comment type="caution">
    <text evidence="5">The sequence shown here is derived from an EMBL/GenBank/DDBJ whole genome shotgun (WGS) entry which is preliminary data.</text>
</comment>
<dbReference type="InterPro" id="IPR014756">
    <property type="entry name" value="Ig_E-set"/>
</dbReference>
<dbReference type="Gene3D" id="3.20.20.80">
    <property type="entry name" value="Glycosidases"/>
    <property type="match status" value="1"/>
</dbReference>
<evidence type="ECO:0000256" key="1">
    <source>
        <dbReference type="ARBA" id="ARBA00008061"/>
    </source>
</evidence>
<dbReference type="SUPFAM" id="SSF51011">
    <property type="entry name" value="Glycosyl hydrolase domain"/>
    <property type="match status" value="1"/>
</dbReference>
<dbReference type="CDD" id="cd11326">
    <property type="entry name" value="AmyAc_Glg_debranch"/>
    <property type="match status" value="1"/>
</dbReference>
<dbReference type="Pfam" id="PF00128">
    <property type="entry name" value="Alpha-amylase"/>
    <property type="match status" value="1"/>
</dbReference>
<dbReference type="Pfam" id="PF02922">
    <property type="entry name" value="CBM_48"/>
    <property type="match status" value="1"/>
</dbReference>
<dbReference type="InterPro" id="IPR004193">
    <property type="entry name" value="Glyco_hydro_13_N"/>
</dbReference>
<dbReference type="PANTHER" id="PTHR43002">
    <property type="entry name" value="GLYCOGEN DEBRANCHING ENZYME"/>
    <property type="match status" value="1"/>
</dbReference>
<organism evidence="5 6">
    <name type="scientific">Actinomadura alba</name>
    <dbReference type="NCBI Taxonomy" id="406431"/>
    <lineage>
        <taxon>Bacteria</taxon>
        <taxon>Bacillati</taxon>
        <taxon>Actinomycetota</taxon>
        <taxon>Actinomycetes</taxon>
        <taxon>Streptosporangiales</taxon>
        <taxon>Thermomonosporaceae</taxon>
        <taxon>Actinomadura</taxon>
    </lineage>
</organism>
<dbReference type="Gene3D" id="2.60.40.10">
    <property type="entry name" value="Immunoglobulins"/>
    <property type="match status" value="1"/>
</dbReference>
<dbReference type="NCBIfam" id="TIGR02100">
    <property type="entry name" value="glgX_debranch"/>
    <property type="match status" value="1"/>
</dbReference>
<dbReference type="Proteomes" id="UP000805614">
    <property type="component" value="Unassembled WGS sequence"/>
</dbReference>
<evidence type="ECO:0000313" key="5">
    <source>
        <dbReference type="EMBL" id="MBC6470285.1"/>
    </source>
</evidence>
<dbReference type="CDD" id="cd02856">
    <property type="entry name" value="E_set_GDE_Isoamylase_N"/>
    <property type="match status" value="1"/>
</dbReference>
<dbReference type="InterPro" id="IPR011837">
    <property type="entry name" value="Glycogen_debranch_GlgX"/>
</dbReference>
<keyword evidence="3" id="KW-0326">Glycosidase</keyword>
<dbReference type="InterPro" id="IPR017853">
    <property type="entry name" value="GH"/>
</dbReference>
<evidence type="ECO:0000259" key="4">
    <source>
        <dbReference type="SMART" id="SM00642"/>
    </source>
</evidence>
<comment type="similarity">
    <text evidence="1">Belongs to the glycosyl hydrolase 13 family.</text>
</comment>
<protein>
    <submittedName>
        <fullName evidence="5">Glycogen debranching protein GlgX</fullName>
    </submittedName>
</protein>
<reference evidence="5 6" key="1">
    <citation type="submission" date="2020-06" db="EMBL/GenBank/DDBJ databases">
        <title>Actinomadura xiongansis sp. nov., isolated from soil of Baiyangdian.</title>
        <authorList>
            <person name="Zhang X."/>
        </authorList>
    </citation>
    <scope>NUCLEOTIDE SEQUENCE [LARGE SCALE GENOMIC DNA]</scope>
    <source>
        <strain evidence="5 6">HBUM206468</strain>
    </source>
</reference>